<evidence type="ECO:0000313" key="2">
    <source>
        <dbReference type="EMBL" id="KXZ67679.1"/>
    </source>
</evidence>
<organism evidence="2 3">
    <name type="scientific">Acinetobacter venetianus</name>
    <dbReference type="NCBI Taxonomy" id="52133"/>
    <lineage>
        <taxon>Bacteria</taxon>
        <taxon>Pseudomonadati</taxon>
        <taxon>Pseudomonadota</taxon>
        <taxon>Gammaproteobacteria</taxon>
        <taxon>Moraxellales</taxon>
        <taxon>Moraxellaceae</taxon>
        <taxon>Acinetobacter</taxon>
    </lineage>
</organism>
<dbReference type="CDD" id="cd10153">
    <property type="entry name" value="RcnR-FrmR-like_DUF156"/>
    <property type="match status" value="1"/>
</dbReference>
<dbReference type="RefSeq" id="WP_004878410.1">
    <property type="nucleotide sequence ID" value="NZ_BCLZ01000010.1"/>
</dbReference>
<evidence type="ECO:0000256" key="1">
    <source>
        <dbReference type="ARBA" id="ARBA00005260"/>
    </source>
</evidence>
<dbReference type="AlphaFoldDB" id="A0A137Y9P5"/>
<dbReference type="Proteomes" id="UP000075680">
    <property type="component" value="Unassembled WGS sequence"/>
</dbReference>
<dbReference type="GeneID" id="58194138"/>
<protein>
    <submittedName>
        <fullName evidence="2">Transcriptional repressor RcnR</fullName>
    </submittedName>
</protein>
<dbReference type="GO" id="GO:0045892">
    <property type="term" value="P:negative regulation of DNA-templated transcription"/>
    <property type="evidence" value="ECO:0007669"/>
    <property type="project" value="UniProtKB-ARBA"/>
</dbReference>
<evidence type="ECO:0000313" key="3">
    <source>
        <dbReference type="Proteomes" id="UP000075680"/>
    </source>
</evidence>
<sequence length="88" mass="10031">MSHLHHDKKILNRVKRIQGQVAAVEKSILNPESSCIEVLQQVAAVKGAVNGLMNQLIEQHLKQHVLKDADHVNDEEMQKFLALLQRYL</sequence>
<accession>A0A137Y9P5</accession>
<gene>
    <name evidence="2" type="primary">rcnR</name>
    <name evidence="2" type="ORF">AVENLUH5627_02029</name>
</gene>
<comment type="similarity">
    <text evidence="1">Belongs to the FrmR/RcnR family.</text>
</comment>
<dbReference type="EMBL" id="JRUE01000181">
    <property type="protein sequence ID" value="KXZ67679.1"/>
    <property type="molecule type" value="Genomic_DNA"/>
</dbReference>
<dbReference type="GO" id="GO:0003677">
    <property type="term" value="F:DNA binding"/>
    <property type="evidence" value="ECO:0007669"/>
    <property type="project" value="InterPro"/>
</dbReference>
<comment type="caution">
    <text evidence="2">The sequence shown here is derived from an EMBL/GenBank/DDBJ whole genome shotgun (WGS) entry which is preliminary data.</text>
</comment>
<dbReference type="InterPro" id="IPR003735">
    <property type="entry name" value="Metal_Tscrpt_repr"/>
</dbReference>
<dbReference type="Pfam" id="PF02583">
    <property type="entry name" value="Trns_repr_metal"/>
    <property type="match status" value="1"/>
</dbReference>
<proteinExistence type="inferred from homology"/>
<accession>A0A150HNY4</accession>
<dbReference type="GO" id="GO:0046872">
    <property type="term" value="F:metal ion binding"/>
    <property type="evidence" value="ECO:0007669"/>
    <property type="project" value="InterPro"/>
</dbReference>
<dbReference type="PANTHER" id="PTHR33677:SF5">
    <property type="entry name" value="TRANSCRIPTIONAL REPRESSOR FRMR"/>
    <property type="match status" value="1"/>
</dbReference>
<dbReference type="PANTHER" id="PTHR33677">
    <property type="entry name" value="TRANSCRIPTIONAL REPRESSOR FRMR-RELATED"/>
    <property type="match status" value="1"/>
</dbReference>
<dbReference type="Gene3D" id="1.20.58.1000">
    <property type="entry name" value="Metal-sensitive repressor, helix protomer"/>
    <property type="match status" value="1"/>
</dbReference>
<dbReference type="PATRIC" id="fig|52133.18.peg.2102"/>
<name>A0A137Y9P5_9GAMM</name>
<dbReference type="InterPro" id="IPR038390">
    <property type="entry name" value="Metal_Tscrpt_repr_sf"/>
</dbReference>
<reference evidence="2 3" key="1">
    <citation type="journal article" date="2016" name="Sci. Rep.">
        <title>Genomic and phenotypic characterization of the species Acinetobacter venetianus.</title>
        <authorList>
            <person name="Fondi M."/>
            <person name="Maida I."/>
            <person name="Perrin E."/>
            <person name="Orlandini V."/>
            <person name="La Torre L."/>
            <person name="Bosi E."/>
            <person name="Negroni A."/>
            <person name="Zanaroli G."/>
            <person name="Fava F."/>
            <person name="Decorosi F."/>
            <person name="Giovannetti L."/>
            <person name="Viti C."/>
            <person name="Vaneechoutte M."/>
            <person name="Dijkshoorn L."/>
            <person name="Fani R."/>
        </authorList>
    </citation>
    <scope>NUCLEOTIDE SEQUENCE [LARGE SCALE GENOMIC DNA]</scope>
    <source>
        <strain evidence="2 3">LUH5627</strain>
    </source>
</reference>